<organism evidence="2 3">
    <name type="scientific">Thermosporothrix hazakensis</name>
    <dbReference type="NCBI Taxonomy" id="644383"/>
    <lineage>
        <taxon>Bacteria</taxon>
        <taxon>Bacillati</taxon>
        <taxon>Chloroflexota</taxon>
        <taxon>Ktedonobacteria</taxon>
        <taxon>Ktedonobacterales</taxon>
        <taxon>Thermosporotrichaceae</taxon>
        <taxon>Thermosporothrix</taxon>
    </lineage>
</organism>
<evidence type="ECO:0000313" key="3">
    <source>
        <dbReference type="Proteomes" id="UP000248806"/>
    </source>
</evidence>
<gene>
    <name evidence="2" type="ORF">EI42_05652</name>
</gene>
<proteinExistence type="predicted"/>
<feature type="region of interest" description="Disordered" evidence="1">
    <location>
        <begin position="62"/>
        <end position="81"/>
    </location>
</feature>
<dbReference type="AlphaFoldDB" id="A0A326TW29"/>
<comment type="caution">
    <text evidence="2">The sequence shown here is derived from an EMBL/GenBank/DDBJ whole genome shotgun (WGS) entry which is preliminary data.</text>
</comment>
<keyword evidence="3" id="KW-1185">Reference proteome</keyword>
<protein>
    <submittedName>
        <fullName evidence="2">Uncharacterized protein</fullName>
    </submittedName>
</protein>
<dbReference type="Proteomes" id="UP000248806">
    <property type="component" value="Unassembled WGS sequence"/>
</dbReference>
<sequence length="250" mass="28902">MERIGTIDRNEWVTAAEAAQMLGTSTKYIRTLAIQYGKIDYYQLSPSVYLYYKPHIEQTTIRNRPGRHPKKPEHSQDRQKLQAKKHLWTSLEERFKRTVDGAGQFIDPGILETVVALNALGIYTIASCEGHLGPHGEDEGMPYPWVEVEAAPETIQGLSLEEEALQHLRVRAQLQEILEHFYTRRSVPFDHHLIIQGFVFPGMPPMNRLEPQGAGLQNLRTVEEKRHHLALYQEEMRAFTDFLKARFWKA</sequence>
<dbReference type="EMBL" id="QKUF01000036">
    <property type="protein sequence ID" value="PZW21116.1"/>
    <property type="molecule type" value="Genomic_DNA"/>
</dbReference>
<dbReference type="RefSeq" id="WP_111325890.1">
    <property type="nucleotide sequence ID" value="NZ_BIFX01000002.1"/>
</dbReference>
<name>A0A326TW29_THEHA</name>
<evidence type="ECO:0000256" key="1">
    <source>
        <dbReference type="SAM" id="MobiDB-lite"/>
    </source>
</evidence>
<evidence type="ECO:0000313" key="2">
    <source>
        <dbReference type="EMBL" id="PZW21116.1"/>
    </source>
</evidence>
<accession>A0A326TW29</accession>
<reference evidence="2 3" key="1">
    <citation type="submission" date="2018-06" db="EMBL/GenBank/DDBJ databases">
        <title>Genomic Encyclopedia of Archaeal and Bacterial Type Strains, Phase II (KMG-II): from individual species to whole genera.</title>
        <authorList>
            <person name="Goeker M."/>
        </authorList>
    </citation>
    <scope>NUCLEOTIDE SEQUENCE [LARGE SCALE GENOMIC DNA]</scope>
    <source>
        <strain evidence="2 3">ATCC BAA-1881</strain>
    </source>
</reference>